<gene>
    <name evidence="4" type="primary">rplO</name>
    <name evidence="7" type="ORF">BLX24_12615</name>
</gene>
<dbReference type="GO" id="GO:0006412">
    <property type="term" value="P:translation"/>
    <property type="evidence" value="ECO:0007669"/>
    <property type="project" value="UniProtKB-UniRule"/>
</dbReference>
<keyword evidence="4" id="KW-0694">RNA-binding</keyword>
<dbReference type="InterPro" id="IPR021131">
    <property type="entry name" value="Ribosomal_uL15/eL18"/>
</dbReference>
<comment type="caution">
    <text evidence="7">The sequence shown here is derived from an EMBL/GenBank/DDBJ whole genome shotgun (WGS) entry which is preliminary data.</text>
</comment>
<dbReference type="OrthoDB" id="9810293at2"/>
<keyword evidence="4" id="KW-0699">rRNA-binding</keyword>
<evidence type="ECO:0000256" key="3">
    <source>
        <dbReference type="ARBA" id="ARBA00023274"/>
    </source>
</evidence>
<name>A0A1S2VLE1_9BACT</name>
<dbReference type="RefSeq" id="WP_071503496.1">
    <property type="nucleotide sequence ID" value="NZ_MORL01000005.1"/>
</dbReference>
<dbReference type="InterPro" id="IPR036227">
    <property type="entry name" value="Ribosomal_uL15/eL18_sf"/>
</dbReference>
<dbReference type="Gene3D" id="3.100.10.10">
    <property type="match status" value="1"/>
</dbReference>
<feature type="domain" description="Large ribosomal subunit protein uL15/eL18" evidence="6">
    <location>
        <begin position="76"/>
        <end position="146"/>
    </location>
</feature>
<dbReference type="PANTHER" id="PTHR12934:SF11">
    <property type="entry name" value="LARGE RIBOSOMAL SUBUNIT PROTEIN UL15M"/>
    <property type="match status" value="1"/>
</dbReference>
<evidence type="ECO:0000256" key="2">
    <source>
        <dbReference type="ARBA" id="ARBA00022980"/>
    </source>
</evidence>
<reference evidence="7 8" key="1">
    <citation type="submission" date="2016-10" db="EMBL/GenBank/DDBJ databases">
        <title>Arsenicibacter rosenii gen. nov., sp. nov., an efficient arsenic-methylating bacterium isolated from an arsenic-contaminated paddy soil.</title>
        <authorList>
            <person name="Huang K."/>
        </authorList>
    </citation>
    <scope>NUCLEOTIDE SEQUENCE [LARGE SCALE GENOMIC DNA]</scope>
    <source>
        <strain evidence="7 8">SM-1</strain>
    </source>
</reference>
<keyword evidence="3 4" id="KW-0687">Ribonucleoprotein</keyword>
<protein>
    <recommendedName>
        <fullName evidence="4">Large ribosomal subunit protein uL15</fullName>
    </recommendedName>
</protein>
<comment type="subunit">
    <text evidence="4">Part of the 50S ribosomal subunit.</text>
</comment>
<keyword evidence="8" id="KW-1185">Reference proteome</keyword>
<evidence type="ECO:0000313" key="7">
    <source>
        <dbReference type="EMBL" id="OIN59045.1"/>
    </source>
</evidence>
<feature type="compositionally biased region" description="Gly residues" evidence="5">
    <location>
        <begin position="21"/>
        <end position="31"/>
    </location>
</feature>
<evidence type="ECO:0000313" key="8">
    <source>
        <dbReference type="Proteomes" id="UP000181790"/>
    </source>
</evidence>
<accession>A0A1S2VLE1</accession>
<proteinExistence type="inferred from homology"/>
<organism evidence="7 8">
    <name type="scientific">Arsenicibacter rosenii</name>
    <dbReference type="NCBI Taxonomy" id="1750698"/>
    <lineage>
        <taxon>Bacteria</taxon>
        <taxon>Pseudomonadati</taxon>
        <taxon>Bacteroidota</taxon>
        <taxon>Cytophagia</taxon>
        <taxon>Cytophagales</taxon>
        <taxon>Spirosomataceae</taxon>
        <taxon>Arsenicibacter</taxon>
    </lineage>
</organism>
<dbReference type="InterPro" id="IPR030878">
    <property type="entry name" value="Ribosomal_uL15"/>
</dbReference>
<dbReference type="Proteomes" id="UP000181790">
    <property type="component" value="Unassembled WGS sequence"/>
</dbReference>
<dbReference type="AlphaFoldDB" id="A0A1S2VLE1"/>
<dbReference type="EMBL" id="MORL01000005">
    <property type="protein sequence ID" value="OIN59045.1"/>
    <property type="molecule type" value="Genomic_DNA"/>
</dbReference>
<dbReference type="PANTHER" id="PTHR12934">
    <property type="entry name" value="50S RIBOSOMAL PROTEIN L15"/>
    <property type="match status" value="1"/>
</dbReference>
<evidence type="ECO:0000259" key="6">
    <source>
        <dbReference type="Pfam" id="PF00828"/>
    </source>
</evidence>
<dbReference type="GO" id="GO:0003735">
    <property type="term" value="F:structural constituent of ribosome"/>
    <property type="evidence" value="ECO:0007669"/>
    <property type="project" value="InterPro"/>
</dbReference>
<dbReference type="NCBIfam" id="TIGR01071">
    <property type="entry name" value="rplO_bact"/>
    <property type="match status" value="1"/>
</dbReference>
<evidence type="ECO:0000256" key="4">
    <source>
        <dbReference type="HAMAP-Rule" id="MF_01341"/>
    </source>
</evidence>
<dbReference type="SUPFAM" id="SSF52080">
    <property type="entry name" value="Ribosomal proteins L15p and L18e"/>
    <property type="match status" value="1"/>
</dbReference>
<keyword evidence="2 4" id="KW-0689">Ribosomal protein</keyword>
<evidence type="ECO:0000256" key="5">
    <source>
        <dbReference type="SAM" id="MobiDB-lite"/>
    </source>
</evidence>
<dbReference type="GO" id="GO:0022625">
    <property type="term" value="C:cytosolic large ribosomal subunit"/>
    <property type="evidence" value="ECO:0007669"/>
    <property type="project" value="TreeGrafter"/>
</dbReference>
<dbReference type="HAMAP" id="MF_01341">
    <property type="entry name" value="Ribosomal_uL15"/>
    <property type="match status" value="1"/>
</dbReference>
<dbReference type="InterPro" id="IPR005749">
    <property type="entry name" value="Ribosomal_uL15_bac-type"/>
</dbReference>
<sequence>MKLENLKPAKGSVRERKRVGRGQGSGMGGTSTRGHKGAQSRSGYSRKLSFEGGQMPLQRRVPKFGFRNPTRVEYKPINLDSIQTLVEKFEAKVVDVAFLQQHGLAGKKDLIKVLNRGELTVAVEIHAHAFSATAKEAIEKAGGKAVVPTQEAEQNQ</sequence>
<evidence type="ECO:0000256" key="1">
    <source>
        <dbReference type="ARBA" id="ARBA00007320"/>
    </source>
</evidence>
<dbReference type="Pfam" id="PF00828">
    <property type="entry name" value="Ribosomal_L27A"/>
    <property type="match status" value="1"/>
</dbReference>
<comment type="function">
    <text evidence="4">Binds to the 23S rRNA.</text>
</comment>
<feature type="region of interest" description="Disordered" evidence="5">
    <location>
        <begin position="1"/>
        <end position="52"/>
    </location>
</feature>
<comment type="similarity">
    <text evidence="1 4">Belongs to the universal ribosomal protein uL15 family.</text>
</comment>
<dbReference type="GO" id="GO:0019843">
    <property type="term" value="F:rRNA binding"/>
    <property type="evidence" value="ECO:0007669"/>
    <property type="project" value="UniProtKB-UniRule"/>
</dbReference>